<dbReference type="Proteomes" id="UP000658690">
    <property type="component" value="Unassembled WGS sequence"/>
</dbReference>
<accession>A0ABX1Z364</accession>
<evidence type="ECO:0000313" key="1">
    <source>
        <dbReference type="EMBL" id="NOU86378.1"/>
    </source>
</evidence>
<reference evidence="1 2" key="1">
    <citation type="submission" date="2019-10" db="EMBL/GenBank/DDBJ databases">
        <title>Description of Paenibacillus choica sp. nov.</title>
        <authorList>
            <person name="Carlier A."/>
            <person name="Qi S."/>
        </authorList>
    </citation>
    <scope>NUCLEOTIDE SEQUENCE [LARGE SCALE GENOMIC DNA]</scope>
    <source>
        <strain evidence="1 2">LMG 31460</strain>
    </source>
</reference>
<name>A0ABX1Z364_9BACL</name>
<dbReference type="RefSeq" id="WP_171689665.1">
    <property type="nucleotide sequence ID" value="NZ_WHOC01000061.1"/>
</dbReference>
<keyword evidence="2" id="KW-1185">Reference proteome</keyword>
<evidence type="ECO:0000313" key="2">
    <source>
        <dbReference type="Proteomes" id="UP000658690"/>
    </source>
</evidence>
<sequence length="77" mass="9380">MLSFEGIQRYWAIQYLTQNFLESQRQDWLKNEKHLTLGDVVYRIRQEYFGQVIVYVYQQALEKTPLFDIPRHLKITA</sequence>
<comment type="caution">
    <text evidence="1">The sequence shown here is derived from an EMBL/GenBank/DDBJ whole genome shotgun (WGS) entry which is preliminary data.</text>
</comment>
<dbReference type="EMBL" id="WHOC01000061">
    <property type="protein sequence ID" value="NOU86378.1"/>
    <property type="molecule type" value="Genomic_DNA"/>
</dbReference>
<protein>
    <submittedName>
        <fullName evidence="1">Uncharacterized protein</fullName>
    </submittedName>
</protein>
<gene>
    <name evidence="1" type="ORF">GC102_11440</name>
</gene>
<proteinExistence type="predicted"/>
<organism evidence="1 2">
    <name type="scientific">Paenibacillus germinis</name>
    <dbReference type="NCBI Taxonomy" id="2654979"/>
    <lineage>
        <taxon>Bacteria</taxon>
        <taxon>Bacillati</taxon>
        <taxon>Bacillota</taxon>
        <taxon>Bacilli</taxon>
        <taxon>Bacillales</taxon>
        <taxon>Paenibacillaceae</taxon>
        <taxon>Paenibacillus</taxon>
    </lineage>
</organism>